<dbReference type="GO" id="GO:0009712">
    <property type="term" value="P:catechol-containing compound metabolic process"/>
    <property type="evidence" value="ECO:0007669"/>
    <property type="project" value="InterPro"/>
</dbReference>
<dbReference type="InterPro" id="IPR015889">
    <property type="entry name" value="Intradiol_dOase_core"/>
</dbReference>
<dbReference type="Gene3D" id="2.60.130.10">
    <property type="entry name" value="Aromatic compound dioxygenase"/>
    <property type="match status" value="1"/>
</dbReference>
<keyword evidence="4" id="KW-0223">Dioxygenase</keyword>
<feature type="domain" description="Intradiol ring-cleavage dioxygenases" evidence="7">
    <location>
        <begin position="108"/>
        <end position="136"/>
    </location>
</feature>
<keyword evidence="3" id="KW-0479">Metal-binding</keyword>
<comment type="caution">
    <text evidence="8">The sequence shown here is derived from an EMBL/GenBank/DDBJ whole genome shotgun (WGS) entry which is preliminary data.</text>
</comment>
<dbReference type="PROSITE" id="PS00083">
    <property type="entry name" value="INTRADIOL_DIOXYGENAS"/>
    <property type="match status" value="1"/>
</dbReference>
<dbReference type="Proteomes" id="UP000599074">
    <property type="component" value="Unassembled WGS sequence"/>
</dbReference>
<evidence type="ECO:0000313" key="9">
    <source>
        <dbReference type="Proteomes" id="UP000599074"/>
    </source>
</evidence>
<evidence type="ECO:0000313" key="8">
    <source>
        <dbReference type="EMBL" id="GII23310.1"/>
    </source>
</evidence>
<dbReference type="SUPFAM" id="SSF49482">
    <property type="entry name" value="Aromatic compound dioxygenase"/>
    <property type="match status" value="1"/>
</dbReference>
<reference evidence="8" key="1">
    <citation type="submission" date="2021-01" db="EMBL/GenBank/DDBJ databases">
        <title>Whole genome shotgun sequence of Planosporangium mesophilum NBRC 109066.</title>
        <authorList>
            <person name="Komaki H."/>
            <person name="Tamura T."/>
        </authorList>
    </citation>
    <scope>NUCLEOTIDE SEQUENCE</scope>
    <source>
        <strain evidence="8">NBRC 109066</strain>
    </source>
</reference>
<dbReference type="Pfam" id="PF04444">
    <property type="entry name" value="Dioxygenase_N"/>
    <property type="match status" value="1"/>
</dbReference>
<evidence type="ECO:0000256" key="2">
    <source>
        <dbReference type="ARBA" id="ARBA00007825"/>
    </source>
</evidence>
<comment type="similarity">
    <text evidence="2">Belongs to the intradiol ring-cleavage dioxygenase family.</text>
</comment>
<dbReference type="PANTHER" id="PTHR33711:SF7">
    <property type="entry name" value="INTRADIOL RING-CLEAVAGE DIOXYGENASES DOMAIN-CONTAINING PROTEIN-RELATED"/>
    <property type="match status" value="1"/>
</dbReference>
<dbReference type="AlphaFoldDB" id="A0A8J3TL15"/>
<dbReference type="RefSeq" id="WP_168117745.1">
    <property type="nucleotide sequence ID" value="NZ_BOON01000027.1"/>
</dbReference>
<comment type="cofactor">
    <cofactor evidence="1">
        <name>Fe(3+)</name>
        <dbReference type="ChEBI" id="CHEBI:29034"/>
    </cofactor>
</comment>
<dbReference type="GO" id="GO:0018576">
    <property type="term" value="F:catechol 1,2-dioxygenase activity"/>
    <property type="evidence" value="ECO:0007669"/>
    <property type="project" value="InterPro"/>
</dbReference>
<gene>
    <name evidence="8" type="primary">catA</name>
    <name evidence="8" type="ORF">Pme01_29070</name>
</gene>
<evidence type="ECO:0000256" key="1">
    <source>
        <dbReference type="ARBA" id="ARBA00001965"/>
    </source>
</evidence>
<dbReference type="Gene3D" id="6.10.10.40">
    <property type="entry name" value="Catechol 1,2-dioxygenase multimerisation domain-like"/>
    <property type="match status" value="1"/>
</dbReference>
<dbReference type="Pfam" id="PF00775">
    <property type="entry name" value="Dioxygenase_C"/>
    <property type="match status" value="1"/>
</dbReference>
<keyword evidence="5" id="KW-0560">Oxidoreductase</keyword>
<evidence type="ECO:0000256" key="4">
    <source>
        <dbReference type="ARBA" id="ARBA00022964"/>
    </source>
</evidence>
<dbReference type="InterPro" id="IPR043029">
    <property type="entry name" value="1_2-CTD_multi_dom"/>
</dbReference>
<protein>
    <submittedName>
        <fullName evidence="8">Catechol 1,2-dioxygenase</fullName>
    </submittedName>
</protein>
<dbReference type="PANTHER" id="PTHR33711">
    <property type="entry name" value="DIOXYGENASE, PUTATIVE (AFU_ORTHOLOGUE AFUA_2G02910)-RELATED"/>
    <property type="match status" value="1"/>
</dbReference>
<dbReference type="EMBL" id="BOON01000027">
    <property type="protein sequence ID" value="GII23310.1"/>
    <property type="molecule type" value="Genomic_DNA"/>
</dbReference>
<keyword evidence="6" id="KW-0408">Iron</keyword>
<evidence type="ECO:0000256" key="5">
    <source>
        <dbReference type="ARBA" id="ARBA00023002"/>
    </source>
</evidence>
<dbReference type="InterPro" id="IPR050770">
    <property type="entry name" value="Intradiol_RC_Dioxygenase"/>
</dbReference>
<sequence>MTDNQQERVATVVTAVMDRIREVIVEHKVTYDEYAAAKQYAIALGEAGEWPLFGDVFFESTVERVDSEGREGSAGAIEGPYYIPDSPLLERPYVMPMRDDEPGDVLIFSGTVCGADGTPLADAQIEMWHSDNDGTYSGIPYPDDRQLPPPFNLRGRFTTDENGRFEVRTIIPVPYEIPKGGPTGALLRAAGWHAFRPAHLHCITSAPGYASLTSQLYFDEDPYIDSDIASAVKPELTLQLTKHDDAADLAARGLDRPYFSTSYEFRLPRA</sequence>
<proteinExistence type="inferred from homology"/>
<evidence type="ECO:0000256" key="3">
    <source>
        <dbReference type="ARBA" id="ARBA00022723"/>
    </source>
</evidence>
<evidence type="ECO:0000256" key="6">
    <source>
        <dbReference type="ARBA" id="ARBA00023004"/>
    </source>
</evidence>
<dbReference type="GO" id="GO:0008199">
    <property type="term" value="F:ferric iron binding"/>
    <property type="evidence" value="ECO:0007669"/>
    <property type="project" value="InterPro"/>
</dbReference>
<organism evidence="8 9">
    <name type="scientific">Planosporangium mesophilum</name>
    <dbReference type="NCBI Taxonomy" id="689768"/>
    <lineage>
        <taxon>Bacteria</taxon>
        <taxon>Bacillati</taxon>
        <taxon>Actinomycetota</taxon>
        <taxon>Actinomycetes</taxon>
        <taxon>Micromonosporales</taxon>
        <taxon>Micromonosporaceae</taxon>
        <taxon>Planosporangium</taxon>
    </lineage>
</organism>
<keyword evidence="9" id="KW-1185">Reference proteome</keyword>
<dbReference type="InterPro" id="IPR000627">
    <property type="entry name" value="Intradiol_dOase_C"/>
</dbReference>
<evidence type="ECO:0000259" key="7">
    <source>
        <dbReference type="PROSITE" id="PS00083"/>
    </source>
</evidence>
<accession>A0A8J3TL15</accession>
<dbReference type="InterPro" id="IPR007535">
    <property type="entry name" value="Catechol_dOase_N"/>
</dbReference>
<name>A0A8J3TL15_9ACTN</name>